<evidence type="ECO:0000313" key="4">
    <source>
        <dbReference type="Proteomes" id="UP000483820"/>
    </source>
</evidence>
<accession>A0A6A5GLD1</accession>
<organism evidence="3 4">
    <name type="scientific">Caenorhabditis remanei</name>
    <name type="common">Caenorhabditis vulgaris</name>
    <dbReference type="NCBI Taxonomy" id="31234"/>
    <lineage>
        <taxon>Eukaryota</taxon>
        <taxon>Metazoa</taxon>
        <taxon>Ecdysozoa</taxon>
        <taxon>Nematoda</taxon>
        <taxon>Chromadorea</taxon>
        <taxon>Rhabditida</taxon>
        <taxon>Rhabditina</taxon>
        <taxon>Rhabditomorpha</taxon>
        <taxon>Rhabditoidea</taxon>
        <taxon>Rhabditidae</taxon>
        <taxon>Peloderinae</taxon>
        <taxon>Caenorhabditis</taxon>
    </lineage>
</organism>
<keyword evidence="1" id="KW-0472">Membrane</keyword>
<protein>
    <submittedName>
        <fullName evidence="3">Uncharacterized protein</fullName>
    </submittedName>
</protein>
<comment type="caution">
    <text evidence="3">The sequence shown here is derived from an EMBL/GenBank/DDBJ whole genome shotgun (WGS) entry which is preliminary data.</text>
</comment>
<evidence type="ECO:0000256" key="2">
    <source>
        <dbReference type="SAM" id="SignalP"/>
    </source>
</evidence>
<feature type="signal peptide" evidence="2">
    <location>
        <begin position="1"/>
        <end position="22"/>
    </location>
</feature>
<keyword evidence="1" id="KW-0812">Transmembrane</keyword>
<keyword evidence="2" id="KW-0732">Signal</keyword>
<proteinExistence type="predicted"/>
<dbReference type="CTD" id="78777376"/>
<feature type="transmembrane region" description="Helical" evidence="1">
    <location>
        <begin position="113"/>
        <end position="132"/>
    </location>
</feature>
<dbReference type="RefSeq" id="XP_053583535.1">
    <property type="nucleotide sequence ID" value="XM_053734622.1"/>
</dbReference>
<dbReference type="KEGG" id="crq:GCK72_022052"/>
<evidence type="ECO:0000256" key="1">
    <source>
        <dbReference type="SAM" id="Phobius"/>
    </source>
</evidence>
<dbReference type="EMBL" id="WUAV01000005">
    <property type="protein sequence ID" value="KAF1755483.1"/>
    <property type="molecule type" value="Genomic_DNA"/>
</dbReference>
<dbReference type="AlphaFoldDB" id="A0A6A5GLD1"/>
<gene>
    <name evidence="3" type="ORF">GCK72_022052</name>
</gene>
<sequence>MNARWSQLAIVLIPTIAWLDHGTPCWGTTSSGHTAGTSLAGLTELDEWLDIFLRTALGDGVAWSHYASDLNQNTFFFRRTFGSVAVCKVHVEIPRFAGTPNLAIQNAVNQWSIFYWALFLGTWIMTIVSLLIGSTCQIRRWWCWKSWSNWCGRVRNYIALILRDTCLIGSSEESFIALATNNTLKSAKRLQK</sequence>
<evidence type="ECO:0000313" key="3">
    <source>
        <dbReference type="EMBL" id="KAF1755483.1"/>
    </source>
</evidence>
<name>A0A6A5GLD1_CAERE</name>
<dbReference type="Proteomes" id="UP000483820">
    <property type="component" value="Chromosome V"/>
</dbReference>
<feature type="chain" id="PRO_5025378717" evidence="2">
    <location>
        <begin position="23"/>
        <end position="192"/>
    </location>
</feature>
<keyword evidence="1" id="KW-1133">Transmembrane helix</keyword>
<reference evidence="3 4" key="1">
    <citation type="submission" date="2019-12" db="EMBL/GenBank/DDBJ databases">
        <title>Chromosome-level assembly of the Caenorhabditis remanei genome.</title>
        <authorList>
            <person name="Teterina A.A."/>
            <person name="Willis J.H."/>
            <person name="Phillips P.C."/>
        </authorList>
    </citation>
    <scope>NUCLEOTIDE SEQUENCE [LARGE SCALE GENOMIC DNA]</scope>
    <source>
        <strain evidence="3 4">PX506</strain>
        <tissue evidence="3">Whole organism</tissue>
    </source>
</reference>
<dbReference type="GeneID" id="78777376"/>